<gene>
    <name evidence="2" type="ORF">PSON_ATCC_30995.1.T1170070</name>
</gene>
<accession>A0A8S1QV99</accession>
<proteinExistence type="predicted"/>
<sequence>MYFIIYLLFHQIHSQCFQKYKDQTIYLSPGEILKLDLQNYIYGKQLQYSSSNKCIENKFNFKNITLSKEYESDYSEYSLCYDPKSGIQFGQTVQMYVVKKQVTIMFYNFTDNISKLIYQTKFSIEQNFYCQNVLCMRLNLSLIECQHNFKQQSAIYLINATSEQTQIYFLQNDELGPIQAGLINSNNEELVSFYKMINLYYNNSRIDMYSINITSKEFTKSTMIDKLLYKLESLNIYAFLIYNSAIYFLSKELGLCYVKSQNNQYCWKMANVFDVFSVYIEQNGYHSILLGSTFTSDIFKAYLFDDETYKIIQMYKLQKNMTFQQIFHNDKYSFIIGHKNNNTKKYLIEIYSQMDDTTSNLYQTIEINSHKELFYFDSLNNNAYVINNHSISIITPRVSYLTIDDDLCFQEIVEITAAFPSYELESFCNFTFYVMKLEEGSQDVYDKQQLEYSVVVLNKSINNLYLNNFVIGPNVDYYLYNQSDENSNENDFERIKFKEQYKIFYAQTMDITQIIFTRAFQIALENQYIQLIQWKDFLLQIFYCIINEGAREINCNFKQSITLSLQILQVITGLSCQTECFVIRHEKRADLYIEYNNKFITSNCYITSLNNIETIKLHLQKYLVELENNKIQIFLPNYKQTMTCVLEKVFEINSLELEQLINAKKSINIFNVKTNINIYNLYISTNQGLIIIDPDLMRFQQTQLIAFVQFNQQFDTVLQVIRNRIITLQYTKIIIINLVQQNFYYNEKVLPFYDFTITNTGNSQVAFSQNYFYLQGKDSNYTDVIIIYKVDEPQISTFHTYFSKINNLDFSIIQKQDDEVFLVQLFEAQKLYSSVNLQFRSSQSKVIKVLFQGFTSYAKLMDVNVTVKTAEKQYNLSLLITETQKINYSNQSQEYIKLDRFNDYIMGSVSEWSIKCFQCNKELELINNINYDQYLTSIPNTTQIKHTNDYVLIQQEQSIIAIDNFGLVKYFIPLPLTEQSTKCTSITANTWETKTKIVVSVCNATSSAQFYITSFLSSFPVSMGPFYSPILINQITHIRMLHEILFILDVVTEYVYLFNLTLDENQSDVLKVINSLNAREFTADTGQVFVSFDVAYNNGTYLLFLLTNSSQFIIYTYPQDDAYSADLISFFYGLGFVDIPSNIIPQALIVAEAGQQNQIQYYRIIVANQNFHHYELEIKIKNTEKDTLVTLEFIRAYMQYGYFYGNGKIRVSEESQGFFGLIYQNPLDDKQKILVVYDRFSNSTDKLIKILGGYKIQSTNQILFDFLHFKRKNDEFSYRIILQDGSCISSLILSRYLAIKVKDKEFQTQNITFNASNDFGKWVSFQANIYNISGQANLLFVMISLGFVVFIVIITSWLYIKNKLDKLEVKEFFEVIEEEEEKNEIIRE</sequence>
<dbReference type="EMBL" id="CAJJDN010000117">
    <property type="protein sequence ID" value="CAD8118400.1"/>
    <property type="molecule type" value="Genomic_DNA"/>
</dbReference>
<evidence type="ECO:0000256" key="1">
    <source>
        <dbReference type="SAM" id="Phobius"/>
    </source>
</evidence>
<keyword evidence="1" id="KW-1133">Transmembrane helix</keyword>
<evidence type="ECO:0008006" key="4">
    <source>
        <dbReference type="Google" id="ProtNLM"/>
    </source>
</evidence>
<reference evidence="2" key="1">
    <citation type="submission" date="2021-01" db="EMBL/GenBank/DDBJ databases">
        <authorList>
            <consortium name="Genoscope - CEA"/>
            <person name="William W."/>
        </authorList>
    </citation>
    <scope>NUCLEOTIDE SEQUENCE</scope>
</reference>
<name>A0A8S1QV99_9CILI</name>
<comment type="caution">
    <text evidence="2">The sequence shown here is derived from an EMBL/GenBank/DDBJ whole genome shotgun (WGS) entry which is preliminary data.</text>
</comment>
<dbReference type="OrthoDB" id="299142at2759"/>
<evidence type="ECO:0000313" key="3">
    <source>
        <dbReference type="Proteomes" id="UP000692954"/>
    </source>
</evidence>
<keyword evidence="1" id="KW-0812">Transmembrane</keyword>
<organism evidence="2 3">
    <name type="scientific">Paramecium sonneborni</name>
    <dbReference type="NCBI Taxonomy" id="65129"/>
    <lineage>
        <taxon>Eukaryota</taxon>
        <taxon>Sar</taxon>
        <taxon>Alveolata</taxon>
        <taxon>Ciliophora</taxon>
        <taxon>Intramacronucleata</taxon>
        <taxon>Oligohymenophorea</taxon>
        <taxon>Peniculida</taxon>
        <taxon>Parameciidae</taxon>
        <taxon>Paramecium</taxon>
    </lineage>
</organism>
<keyword evidence="1" id="KW-0472">Membrane</keyword>
<feature type="transmembrane region" description="Helical" evidence="1">
    <location>
        <begin position="1338"/>
        <end position="1360"/>
    </location>
</feature>
<protein>
    <recommendedName>
        <fullName evidence="4">Transmembrane protein</fullName>
    </recommendedName>
</protein>
<dbReference type="Proteomes" id="UP000692954">
    <property type="component" value="Unassembled WGS sequence"/>
</dbReference>
<evidence type="ECO:0000313" key="2">
    <source>
        <dbReference type="EMBL" id="CAD8118400.1"/>
    </source>
</evidence>
<keyword evidence="3" id="KW-1185">Reference proteome</keyword>